<evidence type="ECO:0000313" key="18">
    <source>
        <dbReference type="Proteomes" id="UP000284051"/>
    </source>
</evidence>
<name>A0A173U0U5_9FIRM</name>
<dbReference type="PANTHER" id="PTHR37820:SF1">
    <property type="entry name" value="CELL DIVISION PROTEIN FTSQ"/>
    <property type="match status" value="1"/>
</dbReference>
<gene>
    <name evidence="13" type="ORF">DW264_04805</name>
    <name evidence="12" type="ORF">DW856_09710</name>
    <name evidence="11" type="ORF">DW927_06010</name>
    <name evidence="14" type="ORF">DWZ31_13390</name>
    <name evidence="9" type="ORF">ERS852572_01834</name>
    <name evidence="10" type="ORF">GCK47_02640</name>
</gene>
<evidence type="ECO:0000313" key="9">
    <source>
        <dbReference type="EMBL" id="CUN08319.1"/>
    </source>
</evidence>
<evidence type="ECO:0000313" key="11">
    <source>
        <dbReference type="EMBL" id="RHA68271.1"/>
    </source>
</evidence>
<proteinExistence type="predicted"/>
<dbReference type="Proteomes" id="UP000283586">
    <property type="component" value="Unassembled WGS sequence"/>
</dbReference>
<dbReference type="STRING" id="166486.ERS852572_01834"/>
<dbReference type="OrthoDB" id="1748794at2"/>
<evidence type="ECO:0000256" key="1">
    <source>
        <dbReference type="ARBA" id="ARBA00004370"/>
    </source>
</evidence>
<dbReference type="RefSeq" id="WP_006856125.1">
    <property type="nucleotide sequence ID" value="NZ_CABIYH010000012.1"/>
</dbReference>
<accession>A0A173U0U5</accession>
<evidence type="ECO:0000313" key="12">
    <source>
        <dbReference type="EMBL" id="RHC17130.1"/>
    </source>
</evidence>
<evidence type="ECO:0000256" key="5">
    <source>
        <dbReference type="ARBA" id="ARBA00022989"/>
    </source>
</evidence>
<evidence type="ECO:0000313" key="20">
    <source>
        <dbReference type="Proteomes" id="UP000479531"/>
    </source>
</evidence>
<dbReference type="GeneID" id="61432930"/>
<keyword evidence="7" id="KW-0131">Cell cycle</keyword>
<dbReference type="Proteomes" id="UP000283513">
    <property type="component" value="Unassembled WGS sequence"/>
</dbReference>
<keyword evidence="3 11" id="KW-0132">Cell division</keyword>
<dbReference type="AlphaFoldDB" id="A0A173U0U5"/>
<dbReference type="Proteomes" id="UP000095350">
    <property type="component" value="Unassembled WGS sequence"/>
</dbReference>
<dbReference type="EMBL" id="QSFP01000005">
    <property type="protein sequence ID" value="RHA68271.1"/>
    <property type="molecule type" value="Genomic_DNA"/>
</dbReference>
<dbReference type="Proteomes" id="UP000284051">
    <property type="component" value="Unassembled WGS sequence"/>
</dbReference>
<evidence type="ECO:0000313" key="16">
    <source>
        <dbReference type="Proteomes" id="UP000283513"/>
    </source>
</evidence>
<comment type="subcellular location">
    <subcellularLocation>
        <location evidence="1">Membrane</location>
    </subcellularLocation>
</comment>
<dbReference type="InterPro" id="IPR050487">
    <property type="entry name" value="FtsQ_DivIB"/>
</dbReference>
<evidence type="ECO:0000313" key="17">
    <source>
        <dbReference type="Proteomes" id="UP000283586"/>
    </source>
</evidence>
<evidence type="ECO:0000313" key="15">
    <source>
        <dbReference type="Proteomes" id="UP000095350"/>
    </source>
</evidence>
<evidence type="ECO:0000313" key="10">
    <source>
        <dbReference type="EMBL" id="MVQ44634.1"/>
    </source>
</evidence>
<evidence type="ECO:0000256" key="4">
    <source>
        <dbReference type="ARBA" id="ARBA00022692"/>
    </source>
</evidence>
<keyword evidence="5" id="KW-1133">Transmembrane helix</keyword>
<keyword evidence="6" id="KW-0472">Membrane</keyword>
<dbReference type="InterPro" id="IPR034746">
    <property type="entry name" value="POTRA"/>
</dbReference>
<dbReference type="PaxDb" id="166486-ERS852572_01834"/>
<dbReference type="InterPro" id="IPR005548">
    <property type="entry name" value="Cell_div_FtsQ/DivIB_C"/>
</dbReference>
<keyword evidence="4" id="KW-0812">Transmembrane</keyword>
<organism evidence="9 15">
    <name type="scientific">Roseburia intestinalis</name>
    <dbReference type="NCBI Taxonomy" id="166486"/>
    <lineage>
        <taxon>Bacteria</taxon>
        <taxon>Bacillati</taxon>
        <taxon>Bacillota</taxon>
        <taxon>Clostridia</taxon>
        <taxon>Lachnospirales</taxon>
        <taxon>Lachnospiraceae</taxon>
        <taxon>Roseburia</taxon>
    </lineage>
</organism>
<evidence type="ECO:0000256" key="7">
    <source>
        <dbReference type="ARBA" id="ARBA00023306"/>
    </source>
</evidence>
<reference evidence="10 20" key="3">
    <citation type="submission" date="2019-10" db="EMBL/GenBank/DDBJ databases">
        <title>Roseburia spp. ameliorate alcoholic fatty liver via restoration of gut barrier function.</title>
        <authorList>
            <person name="Seo B."/>
            <person name="Ko G."/>
        </authorList>
    </citation>
    <scope>NUCLEOTIDE SEQUENCE [LARGE SCALE GENOMIC DNA]</scope>
    <source>
        <strain evidence="10 20">SNUG30017</strain>
    </source>
</reference>
<dbReference type="PROSITE" id="PS51779">
    <property type="entry name" value="POTRA"/>
    <property type="match status" value="1"/>
</dbReference>
<evidence type="ECO:0000256" key="2">
    <source>
        <dbReference type="ARBA" id="ARBA00022475"/>
    </source>
</evidence>
<feature type="domain" description="POTRA" evidence="8">
    <location>
        <begin position="38"/>
        <end position="107"/>
    </location>
</feature>
<protein>
    <submittedName>
        <fullName evidence="11">Cell division protein FtsQ</fullName>
    </submittedName>
    <submittedName>
        <fullName evidence="10">FtsQ-type POTRA domain-containing protein</fullName>
    </submittedName>
</protein>
<dbReference type="PANTHER" id="PTHR37820">
    <property type="entry name" value="CELL DIVISION PROTEIN DIVIB"/>
    <property type="match status" value="1"/>
</dbReference>
<sequence length="251" mass="28501">MRIKEQRKRKKRRRIGICIFLVVLMLFALAALIVVKVFTVQNVVVEGNSLYSADQIKNMVLDDDYSWNSLYVDLKYRFVDVGEVPFVDTMEISLDDPHTLRISVTEKGILGSFYIDTLGQYAYFDKDGFVVETSSDVIEGVPKITGVTCDSVVLYEKLPLEDTKLLRNLLTLTQLLKKYELEPEEIHYDSAMQPQLTYGTIAVNVGSEDYLTQKIARLSAIMPQLSGLSGILHLETWTPDTTDIVFDRADL</sequence>
<evidence type="ECO:0000256" key="3">
    <source>
        <dbReference type="ARBA" id="ARBA00022618"/>
    </source>
</evidence>
<evidence type="ECO:0000259" key="8">
    <source>
        <dbReference type="PROSITE" id="PS51779"/>
    </source>
</evidence>
<reference evidence="16 17" key="2">
    <citation type="submission" date="2018-08" db="EMBL/GenBank/DDBJ databases">
        <title>A genome reference for cultivated species of the human gut microbiota.</title>
        <authorList>
            <person name="Zou Y."/>
            <person name="Xue W."/>
            <person name="Luo G."/>
        </authorList>
    </citation>
    <scope>NUCLEOTIDE SEQUENCE [LARGE SCALE GENOMIC DNA]</scope>
    <source>
        <strain evidence="14 17">AF31-21AC</strain>
        <strain evidence="13 18">AM22-21LB</strain>
        <strain evidence="12 16">AM37-1AC</strain>
        <strain evidence="11 19">AM43-11</strain>
    </source>
</reference>
<dbReference type="EMBL" id="QRQN01000017">
    <property type="protein sequence ID" value="RHN06042.1"/>
    <property type="molecule type" value="Genomic_DNA"/>
</dbReference>
<dbReference type="Proteomes" id="UP000479531">
    <property type="component" value="Unassembled WGS sequence"/>
</dbReference>
<dbReference type="EMBL" id="CYXZ01000012">
    <property type="protein sequence ID" value="CUN08319.1"/>
    <property type="molecule type" value="Genomic_DNA"/>
</dbReference>
<dbReference type="GO" id="GO:0051301">
    <property type="term" value="P:cell division"/>
    <property type="evidence" value="ECO:0007669"/>
    <property type="project" value="UniProtKB-KW"/>
</dbReference>
<keyword evidence="2" id="KW-1003">Cell membrane</keyword>
<dbReference type="EMBL" id="QSHO01000007">
    <property type="protein sequence ID" value="RHC17130.1"/>
    <property type="molecule type" value="Genomic_DNA"/>
</dbReference>
<dbReference type="GO" id="GO:0005886">
    <property type="term" value="C:plasma membrane"/>
    <property type="evidence" value="ECO:0007669"/>
    <property type="project" value="TreeGrafter"/>
</dbReference>
<dbReference type="EMBL" id="QRID01000004">
    <property type="protein sequence ID" value="RHG29520.1"/>
    <property type="molecule type" value="Genomic_DNA"/>
</dbReference>
<dbReference type="Pfam" id="PF03799">
    <property type="entry name" value="FtsQ_DivIB_C"/>
    <property type="match status" value="1"/>
</dbReference>
<dbReference type="Proteomes" id="UP000284465">
    <property type="component" value="Unassembled WGS sequence"/>
</dbReference>
<evidence type="ECO:0000256" key="6">
    <source>
        <dbReference type="ARBA" id="ARBA00023136"/>
    </source>
</evidence>
<dbReference type="EMBL" id="WGGT01000002">
    <property type="protein sequence ID" value="MVQ44634.1"/>
    <property type="molecule type" value="Genomic_DNA"/>
</dbReference>
<evidence type="ECO:0000313" key="19">
    <source>
        <dbReference type="Proteomes" id="UP000284465"/>
    </source>
</evidence>
<evidence type="ECO:0000313" key="13">
    <source>
        <dbReference type="EMBL" id="RHG29520.1"/>
    </source>
</evidence>
<evidence type="ECO:0000313" key="14">
    <source>
        <dbReference type="EMBL" id="RHN06042.1"/>
    </source>
</evidence>
<reference evidence="9 15" key="1">
    <citation type="submission" date="2015-09" db="EMBL/GenBank/DDBJ databases">
        <authorList>
            <consortium name="Pathogen Informatics"/>
        </authorList>
    </citation>
    <scope>NUCLEOTIDE SEQUENCE [LARGE SCALE GENOMIC DNA]</scope>
    <source>
        <strain evidence="9 15">2789STDY5834960</strain>
    </source>
</reference>